<evidence type="ECO:0000313" key="2">
    <source>
        <dbReference type="EMBL" id="MFD2703476.1"/>
    </source>
</evidence>
<sequence>MMLIVLFLVSLLIVIKRLKKLPWKIKGNLLRSIGKSILFAFVTVQSVLTSYLFISLLSYEFKNQESIDLKFPLKGGIYAVVHGGSSPILNYHAEYSSQRHALDFVKLNSYGKSHNLFAELSDLQSYPIFDETVYSPVNGTVVHVTNGVEDQIKKTFSSNETNMVVIEQGRYQVLLLHLKKDSIRVSEGETVLQGDMLAKVGNSGYSSEPHLHMHVIERVDGVETSYFNGRSVPFTVGGEILKRNDLIADERVIFR</sequence>
<comment type="caution">
    <text evidence="2">The sequence shown here is derived from an EMBL/GenBank/DDBJ whole genome shotgun (WGS) entry which is preliminary data.</text>
</comment>
<dbReference type="InterPro" id="IPR050570">
    <property type="entry name" value="Cell_wall_metabolism_enzyme"/>
</dbReference>
<proteinExistence type="predicted"/>
<dbReference type="RefSeq" id="WP_179085572.1">
    <property type="nucleotide sequence ID" value="NZ_JBHUMJ010000011.1"/>
</dbReference>
<dbReference type="PANTHER" id="PTHR21666:SF270">
    <property type="entry name" value="MUREIN HYDROLASE ACTIVATOR ENVC"/>
    <property type="match status" value="1"/>
</dbReference>
<accession>A0ABW5SUS3</accession>
<dbReference type="Pfam" id="PF01551">
    <property type="entry name" value="Peptidase_M23"/>
    <property type="match status" value="1"/>
</dbReference>
<dbReference type="EMBL" id="JBHUMJ010000011">
    <property type="protein sequence ID" value="MFD2703476.1"/>
    <property type="molecule type" value="Genomic_DNA"/>
</dbReference>
<dbReference type="GO" id="GO:0016787">
    <property type="term" value="F:hydrolase activity"/>
    <property type="evidence" value="ECO:0007669"/>
    <property type="project" value="UniProtKB-KW"/>
</dbReference>
<dbReference type="Proteomes" id="UP001597540">
    <property type="component" value="Unassembled WGS sequence"/>
</dbReference>
<protein>
    <submittedName>
        <fullName evidence="2">M23 family metallopeptidase</fullName>
        <ecNumber evidence="2">3.4.24.-</ecNumber>
    </submittedName>
</protein>
<reference evidence="3" key="1">
    <citation type="journal article" date="2019" name="Int. J. Syst. Evol. Microbiol.">
        <title>The Global Catalogue of Microorganisms (GCM) 10K type strain sequencing project: providing services to taxonomists for standard genome sequencing and annotation.</title>
        <authorList>
            <consortium name="The Broad Institute Genomics Platform"/>
            <consortium name="The Broad Institute Genome Sequencing Center for Infectious Disease"/>
            <person name="Wu L."/>
            <person name="Ma J."/>
        </authorList>
    </citation>
    <scope>NUCLEOTIDE SEQUENCE [LARGE SCALE GENOMIC DNA]</scope>
    <source>
        <strain evidence="3">KCTC 33849</strain>
    </source>
</reference>
<dbReference type="SUPFAM" id="SSF51261">
    <property type="entry name" value="Duplicated hybrid motif"/>
    <property type="match status" value="1"/>
</dbReference>
<feature type="domain" description="M23ase beta-sheet core" evidence="1">
    <location>
        <begin position="131"/>
        <end position="217"/>
    </location>
</feature>
<organism evidence="2 3">
    <name type="scientific">Paenibacillus shunpengii</name>
    <dbReference type="NCBI Taxonomy" id="2054424"/>
    <lineage>
        <taxon>Bacteria</taxon>
        <taxon>Bacillati</taxon>
        <taxon>Bacillota</taxon>
        <taxon>Bacilli</taxon>
        <taxon>Bacillales</taxon>
        <taxon>Paenibacillaceae</taxon>
        <taxon>Paenibacillus</taxon>
    </lineage>
</organism>
<evidence type="ECO:0000313" key="3">
    <source>
        <dbReference type="Proteomes" id="UP001597540"/>
    </source>
</evidence>
<dbReference type="CDD" id="cd12797">
    <property type="entry name" value="M23_peptidase"/>
    <property type="match status" value="1"/>
</dbReference>
<keyword evidence="3" id="KW-1185">Reference proteome</keyword>
<keyword evidence="2" id="KW-0378">Hydrolase</keyword>
<dbReference type="InterPro" id="IPR016047">
    <property type="entry name" value="M23ase_b-sheet_dom"/>
</dbReference>
<dbReference type="PANTHER" id="PTHR21666">
    <property type="entry name" value="PEPTIDASE-RELATED"/>
    <property type="match status" value="1"/>
</dbReference>
<gene>
    <name evidence="2" type="ORF">ACFSVM_23860</name>
</gene>
<dbReference type="EC" id="3.4.24.-" evidence="2"/>
<dbReference type="InterPro" id="IPR011055">
    <property type="entry name" value="Dup_hybrid_motif"/>
</dbReference>
<name>A0ABW5SUS3_9BACL</name>
<evidence type="ECO:0000259" key="1">
    <source>
        <dbReference type="Pfam" id="PF01551"/>
    </source>
</evidence>
<dbReference type="Gene3D" id="2.70.70.10">
    <property type="entry name" value="Glucose Permease (Domain IIA)"/>
    <property type="match status" value="1"/>
</dbReference>